<dbReference type="EMBL" id="JAIFRP010000143">
    <property type="protein sequence ID" value="KAK2578869.1"/>
    <property type="molecule type" value="Genomic_DNA"/>
</dbReference>
<dbReference type="PANTHER" id="PTHR33395:SF22">
    <property type="entry name" value="REVERSE TRANSCRIPTASE DOMAIN-CONTAINING PROTEIN"/>
    <property type="match status" value="1"/>
</dbReference>
<dbReference type="InterPro" id="IPR036691">
    <property type="entry name" value="Endo/exonu/phosph_ase_sf"/>
</dbReference>
<dbReference type="InterPro" id="IPR005135">
    <property type="entry name" value="Endo/exonuclease/phosphatase"/>
</dbReference>
<comment type="caution">
    <text evidence="2">The sequence shown here is derived from an EMBL/GenBank/DDBJ whole genome shotgun (WGS) entry which is preliminary data.</text>
</comment>
<dbReference type="SUPFAM" id="SSF56219">
    <property type="entry name" value="DNase I-like"/>
    <property type="match status" value="1"/>
</dbReference>
<sequence>MLWNPGSILPRRNEVIAQLHSNACDILLVTETWLSPSIVFSVPDYSVIRKDRASRRGGVAIIINNSIKFSVARIRTDVELLVIQLFQPKLFIGVIYVTPGYILSRCNFDTILHCGSPFLIGGDWNAKHSYWHNTVANKAGTVLYNFMLRSNFRIVAPTSPTHYQPRCKPSVIDFFITDSTLSFECTVLDHFGTAHRLVLIKNILTTSINSPELYNSIIDWDRYFEATQSWIIKRKFLSAKELDDEVINLNEFILSTVSNSRIASPKTSSALGRDAIANDVILTSLIKMRRKARKYLQHTALHYFSVIIKEHSKSISRRISFLRQSAWISMLNHFTKPDPTFWALYRSFSSKNRALPSPFFEVGGIKIYSPFDQADALANTFYSVHSGALGLSSNNSHKVQHFYDNFDWSSTSDNEEPLLLSPYEMKPRKASGPDHIT</sequence>
<dbReference type="GO" id="GO:0061343">
    <property type="term" value="P:cell adhesion involved in heart morphogenesis"/>
    <property type="evidence" value="ECO:0007669"/>
    <property type="project" value="TreeGrafter"/>
</dbReference>
<dbReference type="AlphaFoldDB" id="A0AAD9VLH7"/>
<dbReference type="Proteomes" id="UP001258017">
    <property type="component" value="Unassembled WGS sequence"/>
</dbReference>
<proteinExistence type="predicted"/>
<name>A0AAD9VLH7_9HYME</name>
<accession>A0AAD9VLH7</accession>
<reference evidence="2" key="1">
    <citation type="submission" date="2021-08" db="EMBL/GenBank/DDBJ databases">
        <authorList>
            <person name="Misof B."/>
            <person name="Oliver O."/>
            <person name="Podsiadlowski L."/>
            <person name="Donath A."/>
            <person name="Peters R."/>
            <person name="Mayer C."/>
            <person name="Rust J."/>
            <person name="Gunkel S."/>
            <person name="Lesny P."/>
            <person name="Martin S."/>
            <person name="Oeyen J.P."/>
            <person name="Petersen M."/>
            <person name="Panagiotis P."/>
            <person name="Wilbrandt J."/>
            <person name="Tanja T."/>
        </authorList>
    </citation>
    <scope>NUCLEOTIDE SEQUENCE</scope>
    <source>
        <strain evidence="2">GBR_01_08_01A</strain>
        <tissue evidence="2">Thorax + abdomen</tissue>
    </source>
</reference>
<dbReference type="Pfam" id="PF14529">
    <property type="entry name" value="Exo_endo_phos_2"/>
    <property type="match status" value="1"/>
</dbReference>
<protein>
    <recommendedName>
        <fullName evidence="1">Endonuclease/exonuclease/phosphatase domain-containing protein</fullName>
    </recommendedName>
</protein>
<feature type="domain" description="Endonuclease/exonuclease/phosphatase" evidence="1">
    <location>
        <begin position="96"/>
        <end position="186"/>
    </location>
</feature>
<evidence type="ECO:0000259" key="1">
    <source>
        <dbReference type="Pfam" id="PF14529"/>
    </source>
</evidence>
<feature type="non-terminal residue" evidence="2">
    <location>
        <position position="437"/>
    </location>
</feature>
<keyword evidence="3" id="KW-1185">Reference proteome</keyword>
<dbReference type="PANTHER" id="PTHR33395">
    <property type="entry name" value="TRANSCRIPTASE, PUTATIVE-RELATED-RELATED"/>
    <property type="match status" value="1"/>
</dbReference>
<gene>
    <name evidence="2" type="ORF">KPH14_001277</name>
</gene>
<evidence type="ECO:0000313" key="2">
    <source>
        <dbReference type="EMBL" id="KAK2578869.1"/>
    </source>
</evidence>
<reference evidence="2" key="2">
    <citation type="journal article" date="2023" name="Commun. Biol.">
        <title>Intrasexual cuticular hydrocarbon dimorphism in a wasp sheds light on hydrocarbon biosynthesis genes in Hymenoptera.</title>
        <authorList>
            <person name="Moris V.C."/>
            <person name="Podsiadlowski L."/>
            <person name="Martin S."/>
            <person name="Oeyen J.P."/>
            <person name="Donath A."/>
            <person name="Petersen M."/>
            <person name="Wilbrandt J."/>
            <person name="Misof B."/>
            <person name="Liedtke D."/>
            <person name="Thamm M."/>
            <person name="Scheiner R."/>
            <person name="Schmitt T."/>
            <person name="Niehuis O."/>
        </authorList>
    </citation>
    <scope>NUCLEOTIDE SEQUENCE</scope>
    <source>
        <strain evidence="2">GBR_01_08_01A</strain>
    </source>
</reference>
<organism evidence="2 3">
    <name type="scientific">Odynerus spinipes</name>
    <dbReference type="NCBI Taxonomy" id="1348599"/>
    <lineage>
        <taxon>Eukaryota</taxon>
        <taxon>Metazoa</taxon>
        <taxon>Ecdysozoa</taxon>
        <taxon>Arthropoda</taxon>
        <taxon>Hexapoda</taxon>
        <taxon>Insecta</taxon>
        <taxon>Pterygota</taxon>
        <taxon>Neoptera</taxon>
        <taxon>Endopterygota</taxon>
        <taxon>Hymenoptera</taxon>
        <taxon>Apocrita</taxon>
        <taxon>Aculeata</taxon>
        <taxon>Vespoidea</taxon>
        <taxon>Vespidae</taxon>
        <taxon>Eumeninae</taxon>
        <taxon>Odynerus</taxon>
    </lineage>
</organism>
<dbReference type="GO" id="GO:0031012">
    <property type="term" value="C:extracellular matrix"/>
    <property type="evidence" value="ECO:0007669"/>
    <property type="project" value="TreeGrafter"/>
</dbReference>
<evidence type="ECO:0000313" key="3">
    <source>
        <dbReference type="Proteomes" id="UP001258017"/>
    </source>
</evidence>
<dbReference type="Gene3D" id="3.60.10.10">
    <property type="entry name" value="Endonuclease/exonuclease/phosphatase"/>
    <property type="match status" value="1"/>
</dbReference>
<dbReference type="GO" id="GO:0003824">
    <property type="term" value="F:catalytic activity"/>
    <property type="evidence" value="ECO:0007669"/>
    <property type="project" value="InterPro"/>
</dbReference>
<dbReference type="GO" id="GO:0007508">
    <property type="term" value="P:larval heart development"/>
    <property type="evidence" value="ECO:0007669"/>
    <property type="project" value="TreeGrafter"/>
</dbReference>